<dbReference type="Proteomes" id="UP000053424">
    <property type="component" value="Unassembled WGS sequence"/>
</dbReference>
<name>A0A0C3CE07_HEBCY</name>
<gene>
    <name evidence="1" type="ORF">M413DRAFT_267937</name>
</gene>
<accession>A0A0C3CE07</accession>
<proteinExistence type="predicted"/>
<sequence>MFESNHSNLDPEPVIPVELIRIVIFVWATVDLPTISPLNLLLVCRKSYSWILPLLYHSVKFTKADQLSKFLSSHDIPNNHMETRFRLIQDIYIGPTPSDPGNLEYSSTNWPVTVISRILWLSASLKNLTILNLDQNKWHTLEHVIPSSLRNLTLGPVHGAFRVQNLKQRPRLVQFTSVLTYMRDDEVRDIVCYPSLRKLRRILDAMSMGPQWAVAQVSCISKARTLEELEIVVCGEPECTTPAKVLAREYLDQLTGDERVVVREDGRDWLGIVFDDYEKYRVDFIVSQL</sequence>
<dbReference type="EMBL" id="KN831770">
    <property type="protein sequence ID" value="KIM47020.1"/>
    <property type="molecule type" value="Genomic_DNA"/>
</dbReference>
<organism evidence="1 2">
    <name type="scientific">Hebeloma cylindrosporum</name>
    <dbReference type="NCBI Taxonomy" id="76867"/>
    <lineage>
        <taxon>Eukaryota</taxon>
        <taxon>Fungi</taxon>
        <taxon>Dikarya</taxon>
        <taxon>Basidiomycota</taxon>
        <taxon>Agaricomycotina</taxon>
        <taxon>Agaricomycetes</taxon>
        <taxon>Agaricomycetidae</taxon>
        <taxon>Agaricales</taxon>
        <taxon>Agaricineae</taxon>
        <taxon>Hymenogastraceae</taxon>
        <taxon>Hebeloma</taxon>
    </lineage>
</organism>
<reference evidence="2" key="2">
    <citation type="submission" date="2015-01" db="EMBL/GenBank/DDBJ databases">
        <title>Evolutionary Origins and Diversification of the Mycorrhizal Mutualists.</title>
        <authorList>
            <consortium name="DOE Joint Genome Institute"/>
            <consortium name="Mycorrhizal Genomics Consortium"/>
            <person name="Kohler A."/>
            <person name="Kuo A."/>
            <person name="Nagy L.G."/>
            <person name="Floudas D."/>
            <person name="Copeland A."/>
            <person name="Barry K.W."/>
            <person name="Cichocki N."/>
            <person name="Veneault-Fourrey C."/>
            <person name="LaButti K."/>
            <person name="Lindquist E.A."/>
            <person name="Lipzen A."/>
            <person name="Lundell T."/>
            <person name="Morin E."/>
            <person name="Murat C."/>
            <person name="Riley R."/>
            <person name="Ohm R."/>
            <person name="Sun H."/>
            <person name="Tunlid A."/>
            <person name="Henrissat B."/>
            <person name="Grigoriev I.V."/>
            <person name="Hibbett D.S."/>
            <person name="Martin F."/>
        </authorList>
    </citation>
    <scope>NUCLEOTIDE SEQUENCE [LARGE SCALE GENOMIC DNA]</scope>
    <source>
        <strain evidence="2">h7</strain>
    </source>
</reference>
<evidence type="ECO:0000313" key="2">
    <source>
        <dbReference type="Proteomes" id="UP000053424"/>
    </source>
</evidence>
<reference evidence="1 2" key="1">
    <citation type="submission" date="2014-04" db="EMBL/GenBank/DDBJ databases">
        <authorList>
            <consortium name="DOE Joint Genome Institute"/>
            <person name="Kuo A."/>
            <person name="Gay G."/>
            <person name="Dore J."/>
            <person name="Kohler A."/>
            <person name="Nagy L.G."/>
            <person name="Floudas D."/>
            <person name="Copeland A."/>
            <person name="Barry K.W."/>
            <person name="Cichocki N."/>
            <person name="Veneault-Fourrey C."/>
            <person name="LaButti K."/>
            <person name="Lindquist E.A."/>
            <person name="Lipzen A."/>
            <person name="Lundell T."/>
            <person name="Morin E."/>
            <person name="Murat C."/>
            <person name="Sun H."/>
            <person name="Tunlid A."/>
            <person name="Henrissat B."/>
            <person name="Grigoriev I.V."/>
            <person name="Hibbett D.S."/>
            <person name="Martin F."/>
            <person name="Nordberg H.P."/>
            <person name="Cantor M.N."/>
            <person name="Hua S.X."/>
        </authorList>
    </citation>
    <scope>NUCLEOTIDE SEQUENCE [LARGE SCALE GENOMIC DNA]</scope>
    <source>
        <strain evidence="2">h7</strain>
    </source>
</reference>
<protein>
    <recommendedName>
        <fullName evidence="3">F-box domain-containing protein</fullName>
    </recommendedName>
</protein>
<keyword evidence="2" id="KW-1185">Reference proteome</keyword>
<dbReference type="OrthoDB" id="2998779at2759"/>
<evidence type="ECO:0008006" key="3">
    <source>
        <dbReference type="Google" id="ProtNLM"/>
    </source>
</evidence>
<dbReference type="AlphaFoldDB" id="A0A0C3CE07"/>
<evidence type="ECO:0000313" key="1">
    <source>
        <dbReference type="EMBL" id="KIM47020.1"/>
    </source>
</evidence>
<dbReference type="HOGENOM" id="CLU_073386_0_0_1"/>